<dbReference type="GO" id="GO:0016853">
    <property type="term" value="F:isomerase activity"/>
    <property type="evidence" value="ECO:0007669"/>
    <property type="project" value="UniProtKB-KW"/>
</dbReference>
<evidence type="ECO:0000313" key="4">
    <source>
        <dbReference type="Proteomes" id="UP001320119"/>
    </source>
</evidence>
<dbReference type="InterPro" id="IPR009094">
    <property type="entry name" value="DiS-bond_isomerase_DsbC/G_N_sf"/>
</dbReference>
<evidence type="ECO:0000313" key="3">
    <source>
        <dbReference type="EMBL" id="BCD98451.1"/>
    </source>
</evidence>
<feature type="signal peptide" evidence="1">
    <location>
        <begin position="1"/>
        <end position="19"/>
    </location>
</feature>
<dbReference type="CDD" id="cd03020">
    <property type="entry name" value="DsbA_DsbC_DsbG"/>
    <property type="match status" value="1"/>
</dbReference>
<protein>
    <recommendedName>
        <fullName evidence="1">Thiol:disulfide interchange protein</fullName>
    </recommendedName>
</protein>
<dbReference type="Gene3D" id="3.40.30.10">
    <property type="entry name" value="Glutaredoxin"/>
    <property type="match status" value="1"/>
</dbReference>
<comment type="similarity">
    <text evidence="1">Belongs to the thioredoxin family. DsbC subfamily.</text>
</comment>
<reference evidence="3 4" key="1">
    <citation type="journal article" date="2022" name="IScience">
        <title>An ultrasensitive nanofiber-based assay for enzymatic hydrolysis and deep-sea microbial degradation of cellulose.</title>
        <authorList>
            <person name="Tsudome M."/>
            <person name="Tachioka M."/>
            <person name="Miyazaki M."/>
            <person name="Uchimura K."/>
            <person name="Tsuda M."/>
            <person name="Takaki Y."/>
            <person name="Deguchi S."/>
        </authorList>
    </citation>
    <scope>NUCLEOTIDE SEQUENCE [LARGE SCALE GENOMIC DNA]</scope>
    <source>
        <strain evidence="3 4">GE09</strain>
    </source>
</reference>
<comment type="subcellular location">
    <subcellularLocation>
        <location evidence="1">Periplasm</location>
    </subcellularLocation>
</comment>
<organism evidence="3 4">
    <name type="scientific">Marinagarivorans cellulosilyticus</name>
    <dbReference type="NCBI Taxonomy" id="2721545"/>
    <lineage>
        <taxon>Bacteria</taxon>
        <taxon>Pseudomonadati</taxon>
        <taxon>Pseudomonadota</taxon>
        <taxon>Gammaproteobacteria</taxon>
        <taxon>Cellvibrionales</taxon>
        <taxon>Cellvibrionaceae</taxon>
        <taxon>Marinagarivorans</taxon>
    </lineage>
</organism>
<comment type="function">
    <text evidence="1">Required for disulfide bond formation in some periplasmic proteins. Acts by transferring its disulfide bond to other proteins and is reduced in the process.</text>
</comment>
<evidence type="ECO:0000259" key="2">
    <source>
        <dbReference type="Pfam" id="PF13098"/>
    </source>
</evidence>
<feature type="chain" id="PRO_5042665779" description="Thiol:disulfide interchange protein" evidence="1">
    <location>
        <begin position="20"/>
        <end position="231"/>
    </location>
</feature>
<dbReference type="KEGG" id="marq:MARGE09_P2652"/>
<dbReference type="SUPFAM" id="SSF52833">
    <property type="entry name" value="Thioredoxin-like"/>
    <property type="match status" value="1"/>
</dbReference>
<sequence>MKAVLLALISLSFLNYAYANESSPNQLQQYFGSEPIEVTPYDKYLKEITVGTKTYFASLDGRYIFTGPIFDTQSRQDIVEVRTKAMRHKMLAKLPKDSTLTYPATTQEKHVITVFTDIDCGYCRKLHSQIDAFNTLGVSVRYVMLPRAGKNTRSFKKAVSALCSETPNPTMTLAMMGNEIDTKNCSNNVNQQMQLAKQLNITATPTILLTDGSLTVGYITADQLIDLLYKA</sequence>
<evidence type="ECO:0000256" key="1">
    <source>
        <dbReference type="RuleBase" id="RU364038"/>
    </source>
</evidence>
<dbReference type="AlphaFoldDB" id="A0AAN1WIV8"/>
<dbReference type="InterPro" id="IPR033954">
    <property type="entry name" value="DiS-bond_Isoase_DsbC/G"/>
</dbReference>
<gene>
    <name evidence="3" type="ORF">MARGE09_P2652</name>
</gene>
<keyword evidence="1" id="KW-0732">Signal</keyword>
<dbReference type="EMBL" id="AP023086">
    <property type="protein sequence ID" value="BCD98451.1"/>
    <property type="molecule type" value="Genomic_DNA"/>
</dbReference>
<dbReference type="PANTHER" id="PTHR35272:SF3">
    <property type="entry name" value="THIOL:DISULFIDE INTERCHANGE PROTEIN DSBC"/>
    <property type="match status" value="1"/>
</dbReference>
<dbReference type="InterPro" id="IPR051470">
    <property type="entry name" value="Thiol:disulfide_interchange"/>
</dbReference>
<dbReference type="RefSeq" id="WP_236982795.1">
    <property type="nucleotide sequence ID" value="NZ_AP023086.1"/>
</dbReference>
<proteinExistence type="inferred from homology"/>
<dbReference type="SUPFAM" id="SSF54423">
    <property type="entry name" value="DsbC/DsbG N-terminal domain-like"/>
    <property type="match status" value="1"/>
</dbReference>
<feature type="domain" description="Thioredoxin-like fold" evidence="2">
    <location>
        <begin position="105"/>
        <end position="228"/>
    </location>
</feature>
<name>A0AAN1WIV8_9GAMM</name>
<keyword evidence="4" id="KW-1185">Reference proteome</keyword>
<dbReference type="GO" id="GO:0042597">
    <property type="term" value="C:periplasmic space"/>
    <property type="evidence" value="ECO:0007669"/>
    <property type="project" value="UniProtKB-SubCell"/>
</dbReference>
<dbReference type="InterPro" id="IPR036249">
    <property type="entry name" value="Thioredoxin-like_sf"/>
</dbReference>
<dbReference type="PANTHER" id="PTHR35272">
    <property type="entry name" value="THIOL:DISULFIDE INTERCHANGE PROTEIN DSBC-RELATED"/>
    <property type="match status" value="1"/>
</dbReference>
<keyword evidence="1" id="KW-0676">Redox-active center</keyword>
<accession>A0AAN1WIV8</accession>
<dbReference type="Proteomes" id="UP001320119">
    <property type="component" value="Chromosome"/>
</dbReference>
<dbReference type="Gene3D" id="3.10.450.70">
    <property type="entry name" value="Disulphide bond isomerase, DsbC/G, N-terminal"/>
    <property type="match status" value="1"/>
</dbReference>
<dbReference type="InterPro" id="IPR012336">
    <property type="entry name" value="Thioredoxin-like_fold"/>
</dbReference>
<keyword evidence="1" id="KW-0574">Periplasm</keyword>
<keyword evidence="3" id="KW-0413">Isomerase</keyword>
<dbReference type="Pfam" id="PF13098">
    <property type="entry name" value="Thioredoxin_2"/>
    <property type="match status" value="1"/>
</dbReference>